<dbReference type="AlphaFoldDB" id="A0A0K1PUL6"/>
<feature type="compositionally biased region" description="Low complexity" evidence="1">
    <location>
        <begin position="37"/>
        <end position="62"/>
    </location>
</feature>
<accession>A0A0K1PUL6</accession>
<feature type="region of interest" description="Disordered" evidence="1">
    <location>
        <begin position="30"/>
        <end position="65"/>
    </location>
</feature>
<evidence type="ECO:0000313" key="4">
    <source>
        <dbReference type="Proteomes" id="UP000064967"/>
    </source>
</evidence>
<evidence type="ECO:0000256" key="1">
    <source>
        <dbReference type="SAM" id="MobiDB-lite"/>
    </source>
</evidence>
<dbReference type="EMBL" id="CP012333">
    <property type="protein sequence ID" value="AKU97076.1"/>
    <property type="molecule type" value="Genomic_DNA"/>
</dbReference>
<protein>
    <recommendedName>
        <fullName evidence="5">Phage tail fiber protein</fullName>
    </recommendedName>
</protein>
<dbReference type="PROSITE" id="PS51257">
    <property type="entry name" value="PROKAR_LIPOPROTEIN"/>
    <property type="match status" value="1"/>
</dbReference>
<dbReference type="OrthoDB" id="956932at2"/>
<evidence type="ECO:0000256" key="2">
    <source>
        <dbReference type="SAM" id="SignalP"/>
    </source>
</evidence>
<dbReference type="KEGG" id="llu:AKJ09_03740"/>
<keyword evidence="4" id="KW-1185">Reference proteome</keyword>
<name>A0A0K1PUL6_9BACT</name>
<feature type="chain" id="PRO_5005466304" description="Phage tail fiber protein" evidence="2">
    <location>
        <begin position="27"/>
        <end position="189"/>
    </location>
</feature>
<keyword evidence="2" id="KW-0732">Signal</keyword>
<reference evidence="3 4" key="1">
    <citation type="submission" date="2015-08" db="EMBL/GenBank/DDBJ databases">
        <authorList>
            <person name="Babu N.S."/>
            <person name="Beckwith C.J."/>
            <person name="Beseler K.G."/>
            <person name="Brison A."/>
            <person name="Carone J.V."/>
            <person name="Caskin T.P."/>
            <person name="Diamond M."/>
            <person name="Durham M.E."/>
            <person name="Foxe J.M."/>
            <person name="Go M."/>
            <person name="Henderson B.A."/>
            <person name="Jones I.B."/>
            <person name="McGettigan J.A."/>
            <person name="Micheletti S.J."/>
            <person name="Nasrallah M.E."/>
            <person name="Ortiz D."/>
            <person name="Piller C.R."/>
            <person name="Privatt S.R."/>
            <person name="Schneider S.L."/>
            <person name="Sharp S."/>
            <person name="Smith T.C."/>
            <person name="Stanton J.D."/>
            <person name="Ullery H.E."/>
            <person name="Wilson R.J."/>
            <person name="Serrano M.G."/>
            <person name="Buck G."/>
            <person name="Lee V."/>
            <person name="Wang Y."/>
            <person name="Carvalho R."/>
            <person name="Voegtly L."/>
            <person name="Shi R."/>
            <person name="Duckworth R."/>
            <person name="Johnson A."/>
            <person name="Loviza R."/>
            <person name="Walstead R."/>
            <person name="Shah Z."/>
            <person name="Kiflezghi M."/>
            <person name="Wade K."/>
            <person name="Ball S.L."/>
            <person name="Bradley K.W."/>
            <person name="Asai D.J."/>
            <person name="Bowman C.A."/>
            <person name="Russell D.A."/>
            <person name="Pope W.H."/>
            <person name="Jacobs-Sera D."/>
            <person name="Hendrix R.W."/>
            <person name="Hatfull G.F."/>
        </authorList>
    </citation>
    <scope>NUCLEOTIDE SEQUENCE [LARGE SCALE GENOMIC DNA]</scope>
    <source>
        <strain evidence="3 4">DSM 27648</strain>
    </source>
</reference>
<evidence type="ECO:0008006" key="5">
    <source>
        <dbReference type="Google" id="ProtNLM"/>
    </source>
</evidence>
<organism evidence="3 4">
    <name type="scientific">Labilithrix luteola</name>
    <dbReference type="NCBI Taxonomy" id="1391654"/>
    <lineage>
        <taxon>Bacteria</taxon>
        <taxon>Pseudomonadati</taxon>
        <taxon>Myxococcota</taxon>
        <taxon>Polyangia</taxon>
        <taxon>Polyangiales</taxon>
        <taxon>Labilitrichaceae</taxon>
        <taxon>Labilithrix</taxon>
    </lineage>
</organism>
<evidence type="ECO:0000313" key="3">
    <source>
        <dbReference type="EMBL" id="AKU97076.1"/>
    </source>
</evidence>
<dbReference type="Proteomes" id="UP000064967">
    <property type="component" value="Chromosome"/>
</dbReference>
<proteinExistence type="predicted"/>
<feature type="signal peptide" evidence="2">
    <location>
        <begin position="1"/>
        <end position="26"/>
    </location>
</feature>
<gene>
    <name evidence="3" type="ORF">AKJ09_03740</name>
</gene>
<dbReference type="STRING" id="1391654.AKJ09_03740"/>
<sequence length="189" mass="19082">MRFGGTFASRSSIPALVLCLAVAACGGEDGSPGPAGPQGLQGAKGDTGAAGATGAAGTTGDAGATGTGGGVSADGGGGDVIYSDWLSLKFITDVDDPNTHYVKIAVPDLTSEILLKGDVRVYVNAGTSASPTLYSLPYSQSDGLYIRAGIYEGGISLVSNSDLSTIVLQNNETQYQYRYVLFEGTTPAK</sequence>
<dbReference type="RefSeq" id="WP_146648282.1">
    <property type="nucleotide sequence ID" value="NZ_CP012333.1"/>
</dbReference>